<dbReference type="PROSITE" id="PS50082">
    <property type="entry name" value="WD_REPEATS_2"/>
    <property type="match status" value="6"/>
</dbReference>
<dbReference type="Gene3D" id="1.25.40.470">
    <property type="match status" value="1"/>
</dbReference>
<feature type="repeat" description="WD" evidence="12">
    <location>
        <begin position="48"/>
        <end position="80"/>
    </location>
</feature>
<dbReference type="GO" id="GO:0006891">
    <property type="term" value="P:intra-Golgi vesicle-mediated transport"/>
    <property type="evidence" value="ECO:0007669"/>
    <property type="project" value="TreeGrafter"/>
</dbReference>
<keyword evidence="10 11" id="KW-0472">Membrane</keyword>
<evidence type="ECO:0000259" key="16">
    <source>
        <dbReference type="Pfam" id="PF23953"/>
    </source>
</evidence>
<organism evidence="17">
    <name type="scientific">Eutreptiella gymnastica</name>
    <dbReference type="NCBI Taxonomy" id="73025"/>
    <lineage>
        <taxon>Eukaryota</taxon>
        <taxon>Discoba</taxon>
        <taxon>Euglenozoa</taxon>
        <taxon>Euglenida</taxon>
        <taxon>Spirocuta</taxon>
        <taxon>Euglenophyceae</taxon>
        <taxon>Eutreptiales</taxon>
        <taxon>Eutreptiaceae</taxon>
        <taxon>Eutreptiella</taxon>
    </lineage>
</organism>
<keyword evidence="2 11" id="KW-0813">Transport</keyword>
<evidence type="ECO:0000256" key="1">
    <source>
        <dbReference type="ARBA" id="ARBA00004255"/>
    </source>
</evidence>
<dbReference type="SUPFAM" id="SSF82171">
    <property type="entry name" value="DPP6 N-terminal domain-like"/>
    <property type="match status" value="1"/>
</dbReference>
<evidence type="ECO:0000256" key="9">
    <source>
        <dbReference type="ARBA" id="ARBA00023034"/>
    </source>
</evidence>
<dbReference type="InterPro" id="IPR020472">
    <property type="entry name" value="WD40_PAC1"/>
</dbReference>
<keyword evidence="8" id="KW-0687">Ribonucleoprotein</keyword>
<evidence type="ECO:0000256" key="3">
    <source>
        <dbReference type="ARBA" id="ARBA00022490"/>
    </source>
</evidence>
<evidence type="ECO:0000256" key="10">
    <source>
        <dbReference type="ARBA" id="ARBA00023136"/>
    </source>
</evidence>
<dbReference type="PANTHER" id="PTHR19876:SF1">
    <property type="entry name" value="COATOMER SUBUNIT ALPHA"/>
    <property type="match status" value="1"/>
</dbReference>
<keyword evidence="6 11" id="KW-0931">ER-Golgi transport</keyword>
<dbReference type="InterPro" id="IPR010714">
    <property type="entry name" value="Coatomer_asu_C"/>
</dbReference>
<keyword evidence="4 12" id="KW-0853">WD repeat</keyword>
<dbReference type="InterPro" id="IPR036322">
    <property type="entry name" value="WD40_repeat_dom_sf"/>
</dbReference>
<evidence type="ECO:0000256" key="2">
    <source>
        <dbReference type="ARBA" id="ARBA00022448"/>
    </source>
</evidence>
<dbReference type="Pfam" id="PF06957">
    <property type="entry name" value="COPI_C"/>
    <property type="match status" value="1"/>
</dbReference>
<feature type="repeat" description="WD" evidence="12">
    <location>
        <begin position="132"/>
        <end position="173"/>
    </location>
</feature>
<gene>
    <name evidence="17" type="ORF">EGYM00392_LOCUS19614</name>
</gene>
<dbReference type="SUPFAM" id="SSF50978">
    <property type="entry name" value="WD40 repeat-like"/>
    <property type="match status" value="1"/>
</dbReference>
<dbReference type="PROSITE" id="PS00678">
    <property type="entry name" value="WD_REPEATS_1"/>
    <property type="match status" value="1"/>
</dbReference>
<comment type="subunit">
    <text evidence="11">Oligomeric complex that consists of at least the alpha, beta, beta', gamma, delta, epsilon and zeta subunits.</text>
</comment>
<feature type="repeat" description="WD" evidence="12">
    <location>
        <begin position="90"/>
        <end position="131"/>
    </location>
</feature>
<dbReference type="GO" id="GO:0005840">
    <property type="term" value="C:ribosome"/>
    <property type="evidence" value="ECO:0007669"/>
    <property type="project" value="UniProtKB-KW"/>
</dbReference>
<reference evidence="17" key="1">
    <citation type="submission" date="2021-01" db="EMBL/GenBank/DDBJ databases">
        <authorList>
            <person name="Corre E."/>
            <person name="Pelletier E."/>
            <person name="Niang G."/>
            <person name="Scheremetjew M."/>
            <person name="Finn R."/>
            <person name="Kale V."/>
            <person name="Holt S."/>
            <person name="Cochrane G."/>
            <person name="Meng A."/>
            <person name="Brown T."/>
            <person name="Cohen L."/>
        </authorList>
    </citation>
    <scope>NUCLEOTIDE SEQUENCE</scope>
    <source>
        <strain evidence="17">NIES-381</strain>
    </source>
</reference>
<dbReference type="InterPro" id="IPR016391">
    <property type="entry name" value="Coatomer_asu"/>
</dbReference>
<dbReference type="Pfam" id="PF23953">
    <property type="entry name" value="TPR_COPA_B"/>
    <property type="match status" value="1"/>
</dbReference>
<sequence>MLTKFETRSNRVKGLSFHSKRPWILASLHNGVIQLWDYRMGTLIDRFEEHDAGPVRGIDFHHSQPLFCSGGDDYKIKVWNHKLRRCLFTLLGHLDYIRTVQFHREQPWIVSASDDQTLRIWNWQGRSCISVLTGHNHYVMSAAFHPKDDLVVSASLDQTLRVWDISGLKKQKSNSSELLNVNINQELFGGNDVMVKLILEGHEKGVNWAAFHPTHPLIVSGADDRSIRIWKMDDARGFEIEQLRGHVNNVSCVLYFKDYVISNSEDRSIRVWDVKQRNAIHTFRRDSDRFWILAVHPERNLIAAGHDTGMIVFKLERERPAYCLNGNTLCWVKDRQLKSYDLETGQEELLVQLRRNTYPPLSLSYCPSEQMALFYYDNDGGTFELYSIPKSGSNADDVKKGFYTAAVFFSRSKFAVLDKTRQVVLRNKNNDIMKVLPPIGSADYLFPAANGQVLARADDKVSLFDMSQKRVIGECSASKVKYVVWAADMSRVALLSKHAIVCANRKLKSLCSLHENSRIKSAGFDENGILLYTTLNHLKYCLPTGDTGTIKTLENPIYIVKVEGNIIYYLDREAKVEKMVIDTTEYRFKMALAQQQYHEVLRIVKKTTIYGQSLVAYLQQKQFPEVAMHFVKDNLIRFNLAIECGNLTVAKETAMELKNEECWNTLADVAMKHGNVQLCELAYQMTNDIDKLLFLYLLTGNKEKMSKYLNDPMKRDDLNARFQYALFLGDVEARIQVLEESGQYALAYKVAESHDMPEKAEELLEALKKSLKPPKADGEEEEEGEEDAIATQLEEQLAETEAREALSVPESSCVMDNWPMLPAEKSFFVRAMEGKKSNLDMDDELGDDEDADIGGGGGWDLDDDLEGNEKNNEDGEEGEDVVLEEGLDAGGDWEVDDLGIEDDLADDMADAAAGAGAFYFPNPGRSMQRQWVENSQLAVDHIAAGAFESAIPLLVRQCGICNFEPLKPYFMSIYTGATGAIPVMPLMPAQMFFLNRVSDEDKRLHLPAMCTSLEPLAEKLKAAYQLTTTGRFVEAQAAFRYIIHAVLFVIVDDKAKIGELKELLNISREYTAALRIELTRKECKQAKRQLELAAYFTHCNLQPTHLGLTLGAAMSAAFKAKNYKSASNFAKRLLELNPAAKTAGQARKVIQLAEQNGNSEEIALDYDERNPFVVCAETLKPIYRGKEQIRCSYCYQPYMPSCKGQQCPVCQIGQIGGDATGMVNSYSQLR</sequence>
<dbReference type="CDD" id="cd22948">
    <property type="entry name" value="Coatomer_WDAD_alpha"/>
    <property type="match status" value="1"/>
</dbReference>
<feature type="domain" description="COPA/B second beta-propeller" evidence="14">
    <location>
        <begin position="335"/>
        <end position="571"/>
    </location>
</feature>
<keyword evidence="8" id="KW-0689">Ribosomal protein</keyword>
<dbReference type="GO" id="GO:0006888">
    <property type="term" value="P:endoplasmic reticulum to Golgi vesicle-mediated transport"/>
    <property type="evidence" value="ECO:0007669"/>
    <property type="project" value="InterPro"/>
</dbReference>
<dbReference type="FunFam" id="2.130.10.10:FF:000010">
    <property type="entry name" value="Coatomer subunit alpha"/>
    <property type="match status" value="1"/>
</dbReference>
<evidence type="ECO:0000256" key="4">
    <source>
        <dbReference type="ARBA" id="ARBA00022574"/>
    </source>
</evidence>
<feature type="domain" description="Coatomer alpha subunit C-terminal" evidence="15">
    <location>
        <begin position="827"/>
        <end position="1230"/>
    </location>
</feature>
<evidence type="ECO:0000256" key="5">
    <source>
        <dbReference type="ARBA" id="ARBA00022737"/>
    </source>
</evidence>
<dbReference type="GO" id="GO:0006890">
    <property type="term" value="P:retrograde vesicle-mediated transport, Golgi to endoplasmic reticulum"/>
    <property type="evidence" value="ECO:0007669"/>
    <property type="project" value="TreeGrafter"/>
</dbReference>
<dbReference type="GO" id="GO:0005198">
    <property type="term" value="F:structural molecule activity"/>
    <property type="evidence" value="ECO:0007669"/>
    <property type="project" value="InterPro"/>
</dbReference>
<dbReference type="InterPro" id="IPR056176">
    <property type="entry name" value="TPR_COPA_B"/>
</dbReference>
<dbReference type="SMART" id="SM00320">
    <property type="entry name" value="WD40"/>
    <property type="match status" value="7"/>
</dbReference>
<comment type="function">
    <text evidence="11">The coatomer is a cytosolic protein complex that binds to dilysine motifs and reversibly associates with Golgi non-clathrin-coated vesicles, which further mediate biosynthetic protein transport from the ER, via the Golgi up to the trans Golgi network.</text>
</comment>
<evidence type="ECO:0000313" key="17">
    <source>
        <dbReference type="EMBL" id="CAD9008520.1"/>
    </source>
</evidence>
<dbReference type="PROSITE" id="PS50294">
    <property type="entry name" value="WD_REPEATS_REGION"/>
    <property type="match status" value="4"/>
</dbReference>
<feature type="domain" description="COPA/B TPR" evidence="16">
    <location>
        <begin position="612"/>
        <end position="766"/>
    </location>
</feature>
<dbReference type="Pfam" id="PF04053">
    <property type="entry name" value="B-prop_COPA_B_2nd"/>
    <property type="match status" value="1"/>
</dbReference>
<evidence type="ECO:0000256" key="8">
    <source>
        <dbReference type="ARBA" id="ARBA00022980"/>
    </source>
</evidence>
<dbReference type="EMBL" id="HBGA01053340">
    <property type="protein sequence ID" value="CAD9008520.1"/>
    <property type="molecule type" value="Transcribed_RNA"/>
</dbReference>
<dbReference type="GO" id="GO:0000139">
    <property type="term" value="C:Golgi membrane"/>
    <property type="evidence" value="ECO:0007669"/>
    <property type="project" value="UniProtKB-SubCell"/>
</dbReference>
<protein>
    <recommendedName>
        <fullName evidence="11">Coatomer subunit alpha</fullName>
    </recommendedName>
</protein>
<dbReference type="InterPro" id="IPR006692">
    <property type="entry name" value="Beta-prop_COPA/B_2nd"/>
</dbReference>
<dbReference type="InterPro" id="IPR050844">
    <property type="entry name" value="Coatomer_complex_subunit"/>
</dbReference>
<dbReference type="PIRSF" id="PIRSF003354">
    <property type="entry name" value="Coatomer_alpha_subunit"/>
    <property type="match status" value="1"/>
</dbReference>
<dbReference type="CDD" id="cd00200">
    <property type="entry name" value="WD40"/>
    <property type="match status" value="1"/>
</dbReference>
<dbReference type="InterPro" id="IPR001680">
    <property type="entry name" value="WD40_rpt"/>
</dbReference>
<dbReference type="Pfam" id="PF00400">
    <property type="entry name" value="WD40"/>
    <property type="match status" value="5"/>
</dbReference>
<evidence type="ECO:0000256" key="11">
    <source>
        <dbReference type="PIRNR" id="PIRNR003354"/>
    </source>
</evidence>
<dbReference type="InterPro" id="IPR015943">
    <property type="entry name" value="WD40/YVTN_repeat-like_dom_sf"/>
</dbReference>
<dbReference type="GO" id="GO:0006886">
    <property type="term" value="P:intracellular protein transport"/>
    <property type="evidence" value="ECO:0007669"/>
    <property type="project" value="UniProtKB-UniRule"/>
</dbReference>
<dbReference type="PANTHER" id="PTHR19876">
    <property type="entry name" value="COATOMER"/>
    <property type="match status" value="1"/>
</dbReference>
<evidence type="ECO:0000259" key="14">
    <source>
        <dbReference type="Pfam" id="PF04053"/>
    </source>
</evidence>
<dbReference type="Gene3D" id="2.130.10.10">
    <property type="entry name" value="YVTN repeat-like/Quinoprotein amine dehydrogenase"/>
    <property type="match status" value="1"/>
</dbReference>
<dbReference type="InterPro" id="IPR047312">
    <property type="entry name" value="Coatomer_alpha_WD-assoc_reg"/>
</dbReference>
<feature type="repeat" description="WD" evidence="12">
    <location>
        <begin position="5"/>
        <end position="46"/>
    </location>
</feature>
<feature type="repeat" description="WD" evidence="12">
    <location>
        <begin position="243"/>
        <end position="282"/>
    </location>
</feature>
<accession>A0A7S1ICU3</accession>
<name>A0A7S1ICU3_9EUGL</name>
<evidence type="ECO:0000256" key="7">
    <source>
        <dbReference type="ARBA" id="ARBA00022927"/>
    </source>
</evidence>
<keyword evidence="3 11" id="KW-0963">Cytoplasm</keyword>
<dbReference type="PRINTS" id="PR00320">
    <property type="entry name" value="GPROTEINBRPT"/>
</dbReference>
<evidence type="ECO:0000256" key="6">
    <source>
        <dbReference type="ARBA" id="ARBA00022892"/>
    </source>
</evidence>
<keyword evidence="7 11" id="KW-0653">Protein transport</keyword>
<feature type="region of interest" description="Disordered" evidence="13">
    <location>
        <begin position="838"/>
        <end position="880"/>
    </location>
</feature>
<feature type="repeat" description="WD" evidence="12">
    <location>
        <begin position="199"/>
        <end position="240"/>
    </location>
</feature>
<dbReference type="AlphaFoldDB" id="A0A7S1ICU3"/>
<dbReference type="GO" id="GO:0030126">
    <property type="term" value="C:COPI vesicle coat"/>
    <property type="evidence" value="ECO:0007669"/>
    <property type="project" value="UniProtKB-UniRule"/>
</dbReference>
<evidence type="ECO:0000256" key="12">
    <source>
        <dbReference type="PROSITE-ProRule" id="PRU00221"/>
    </source>
</evidence>
<proteinExistence type="predicted"/>
<keyword evidence="5" id="KW-0677">Repeat</keyword>
<evidence type="ECO:0000256" key="13">
    <source>
        <dbReference type="SAM" id="MobiDB-lite"/>
    </source>
</evidence>
<dbReference type="InterPro" id="IPR019775">
    <property type="entry name" value="WD40_repeat_CS"/>
</dbReference>
<feature type="compositionally biased region" description="Acidic residues" evidence="13">
    <location>
        <begin position="840"/>
        <end position="852"/>
    </location>
</feature>
<evidence type="ECO:0000259" key="15">
    <source>
        <dbReference type="Pfam" id="PF06957"/>
    </source>
</evidence>
<dbReference type="FunFam" id="1.25.40.470:FF:000002">
    <property type="entry name" value="Coatomer subunit alpha"/>
    <property type="match status" value="1"/>
</dbReference>
<keyword evidence="9 11" id="KW-0333">Golgi apparatus</keyword>
<comment type="subcellular location">
    <subcellularLocation>
        <location evidence="11">Cytoplasm</location>
    </subcellularLocation>
    <subcellularLocation>
        <location evidence="1 11">Golgi apparatus membrane</location>
        <topology evidence="1 11">Peripheral membrane protein</topology>
        <orientation evidence="1">Cytoplasmic side</orientation>
    </subcellularLocation>
</comment>